<evidence type="ECO:0000313" key="13">
    <source>
        <dbReference type="EMBL" id="AMF95873.1"/>
    </source>
</evidence>
<evidence type="ECO:0000256" key="2">
    <source>
        <dbReference type="ARBA" id="ARBA00005318"/>
    </source>
</evidence>
<feature type="domain" description="GspL cytoplasmic actin-ATPase-like" evidence="11">
    <location>
        <begin position="5"/>
        <end position="240"/>
    </location>
</feature>
<evidence type="ECO:0000256" key="6">
    <source>
        <dbReference type="ARBA" id="ARBA00022692"/>
    </source>
</evidence>
<dbReference type="Gene3D" id="3.30.1360.100">
    <property type="entry name" value="General secretion pathway protein M, EpsM"/>
    <property type="match status" value="1"/>
</dbReference>
<dbReference type="GO" id="GO:0005886">
    <property type="term" value="C:plasma membrane"/>
    <property type="evidence" value="ECO:0007669"/>
    <property type="project" value="UniProtKB-SubCell"/>
</dbReference>
<dbReference type="KEGG" id="vfl:AL536_21310"/>
<dbReference type="InterPro" id="IPR007812">
    <property type="entry name" value="T2SS_protein-GspL"/>
</dbReference>
<dbReference type="PIRSF" id="PIRSF015761">
    <property type="entry name" value="Protein_L"/>
    <property type="match status" value="1"/>
</dbReference>
<reference evidence="13" key="2">
    <citation type="submission" date="2018-01" db="EMBL/GenBank/DDBJ databases">
        <title>FDA dAtabase for Regulatory Grade micrObial Sequences (FDA-ARGOS): Supporting development and validation of Infectious Disease Dx tests.</title>
        <authorList>
            <person name="Hoffmann M."/>
            <person name="Allard M."/>
            <person name="Evans P."/>
            <person name="Brown E."/>
            <person name="Tallon L."/>
            <person name="Sadzewicz L."/>
            <person name="Sengamalay N."/>
            <person name="Ott S."/>
            <person name="Godinez A."/>
            <person name="Nagaraj S."/>
            <person name="Vyas G."/>
            <person name="Aluvathingal J."/>
            <person name="Nadendla S."/>
            <person name="Geyer C."/>
            <person name="Sichtig H."/>
        </authorList>
    </citation>
    <scope>NUCLEOTIDE SEQUENCE</scope>
    <source>
        <strain evidence="13">ATCC 33809</strain>
    </source>
</reference>
<dbReference type="RefSeq" id="WP_061057131.1">
    <property type="nucleotide sequence ID" value="NZ_CABLBX010000007.1"/>
</dbReference>
<dbReference type="GO" id="GO:0015627">
    <property type="term" value="C:type II protein secretion system complex"/>
    <property type="evidence" value="ECO:0007669"/>
    <property type="project" value="InterPro"/>
</dbReference>
<evidence type="ECO:0000256" key="10">
    <source>
        <dbReference type="PIRNR" id="PIRNR015761"/>
    </source>
</evidence>
<dbReference type="Proteomes" id="UP000057088">
    <property type="component" value="Chromosome 2"/>
</dbReference>
<organism evidence="14 16">
    <name type="scientific">Vibrio fluvialis</name>
    <dbReference type="NCBI Taxonomy" id="676"/>
    <lineage>
        <taxon>Bacteria</taxon>
        <taxon>Pseudomonadati</taxon>
        <taxon>Pseudomonadota</taxon>
        <taxon>Gammaproteobacteria</taxon>
        <taxon>Vibrionales</taxon>
        <taxon>Vibrionaceae</taxon>
        <taxon>Vibrio</taxon>
    </lineage>
</organism>
<dbReference type="InterPro" id="IPR024230">
    <property type="entry name" value="GspL_cyto_dom"/>
</dbReference>
<dbReference type="Gene3D" id="3.30.420.380">
    <property type="match status" value="1"/>
</dbReference>
<dbReference type="Gene3D" id="3.30.420.370">
    <property type="match status" value="1"/>
</dbReference>
<dbReference type="NCBIfam" id="TIGR01709">
    <property type="entry name" value="typeII_sec_gspL"/>
    <property type="match status" value="1"/>
</dbReference>
<keyword evidence="3 10" id="KW-0813">Transport</keyword>
<dbReference type="GO" id="GO:0015628">
    <property type="term" value="P:protein secretion by the type II secretion system"/>
    <property type="evidence" value="ECO:0007669"/>
    <property type="project" value="InterPro"/>
</dbReference>
<keyword evidence="8" id="KW-1133">Transmembrane helix</keyword>
<evidence type="ECO:0000256" key="5">
    <source>
        <dbReference type="ARBA" id="ARBA00022519"/>
    </source>
</evidence>
<keyword evidence="9" id="KW-0472">Membrane</keyword>
<protein>
    <recommendedName>
        <fullName evidence="10">Type II secretion system protein L</fullName>
        <shortName evidence="10">T2SS protein L</shortName>
    </recommendedName>
</protein>
<dbReference type="InterPro" id="IPR043129">
    <property type="entry name" value="ATPase_NBD"/>
</dbReference>
<reference evidence="15" key="1">
    <citation type="submission" date="2015-12" db="EMBL/GenBank/DDBJ databases">
        <title>FDA dAtabase for Regulatory Grade micrObial Sequences (FDA-ARGOS): Supporting development and validation of Infectious Disease Dx tests.</title>
        <authorList>
            <person name="Hoffmann M."/>
            <person name="Allard M."/>
            <person name="Evans P."/>
            <person name="Brown E."/>
            <person name="Tallon L.J."/>
            <person name="Sadzewicz L."/>
            <person name="Sengamalay N."/>
            <person name="Ott S."/>
            <person name="Godinez A."/>
            <person name="Nagaraj S."/>
            <person name="Vyas G."/>
            <person name="Aluvathingal J."/>
            <person name="Nadendla S."/>
            <person name="Geyer C."/>
            <person name="Sichtig H."/>
        </authorList>
    </citation>
    <scope>NUCLEOTIDE SEQUENCE [LARGE SCALE GENOMIC DNA]</scope>
    <source>
        <strain evidence="15">ATCC 33809</strain>
    </source>
</reference>
<dbReference type="EMBL" id="CP014035">
    <property type="protein sequence ID" value="AMF95873.1"/>
    <property type="molecule type" value="Genomic_DNA"/>
</dbReference>
<dbReference type="EMBL" id="UHIP01000001">
    <property type="protein sequence ID" value="SUP18792.1"/>
    <property type="molecule type" value="Genomic_DNA"/>
</dbReference>
<accession>A0AAX2LJ54</accession>
<dbReference type="SUPFAM" id="SSF53067">
    <property type="entry name" value="Actin-like ATPase domain"/>
    <property type="match status" value="2"/>
</dbReference>
<comment type="subcellular location">
    <subcellularLocation>
        <location evidence="1">Cell inner membrane</location>
        <topology evidence="1">Single-pass membrane protein</topology>
    </subcellularLocation>
</comment>
<feature type="domain" description="GspL periplasmic" evidence="12">
    <location>
        <begin position="244"/>
        <end position="402"/>
    </location>
</feature>
<keyword evidence="15" id="KW-1185">Reference proteome</keyword>
<comment type="similarity">
    <text evidence="2 10">Belongs to the GSP L family.</text>
</comment>
<dbReference type="CDD" id="cd24017">
    <property type="entry name" value="ASKHA_T2SSL_N"/>
    <property type="match status" value="1"/>
</dbReference>
<evidence type="ECO:0000313" key="14">
    <source>
        <dbReference type="EMBL" id="SUP18792.1"/>
    </source>
</evidence>
<evidence type="ECO:0000256" key="8">
    <source>
        <dbReference type="ARBA" id="ARBA00022989"/>
    </source>
</evidence>
<dbReference type="GeneID" id="29385791"/>
<evidence type="ECO:0000313" key="16">
    <source>
        <dbReference type="Proteomes" id="UP000254626"/>
    </source>
</evidence>
<evidence type="ECO:0000256" key="1">
    <source>
        <dbReference type="ARBA" id="ARBA00004377"/>
    </source>
</evidence>
<proteinExistence type="inferred from homology"/>
<dbReference type="InterPro" id="IPR025691">
    <property type="entry name" value="GspL_pp_dom"/>
</dbReference>
<dbReference type="Pfam" id="PF05134">
    <property type="entry name" value="T2SSL"/>
    <property type="match status" value="1"/>
</dbReference>
<keyword evidence="7 10" id="KW-0653">Protein transport</keyword>
<evidence type="ECO:0000256" key="7">
    <source>
        <dbReference type="ARBA" id="ARBA00022927"/>
    </source>
</evidence>
<evidence type="ECO:0000313" key="15">
    <source>
        <dbReference type="Proteomes" id="UP000057088"/>
    </source>
</evidence>
<evidence type="ECO:0000256" key="9">
    <source>
        <dbReference type="ARBA" id="ARBA00023136"/>
    </source>
</evidence>
<keyword evidence="6" id="KW-0812">Transmembrane</keyword>
<evidence type="ECO:0000256" key="3">
    <source>
        <dbReference type="ARBA" id="ARBA00022448"/>
    </source>
</evidence>
<dbReference type="Pfam" id="PF12693">
    <property type="entry name" value="GspL_C"/>
    <property type="match status" value="1"/>
</dbReference>
<evidence type="ECO:0000256" key="4">
    <source>
        <dbReference type="ARBA" id="ARBA00022475"/>
    </source>
</evidence>
<evidence type="ECO:0000259" key="11">
    <source>
        <dbReference type="Pfam" id="PF05134"/>
    </source>
</evidence>
<keyword evidence="5" id="KW-0997">Cell inner membrane</keyword>
<reference evidence="14 16" key="3">
    <citation type="submission" date="2018-06" db="EMBL/GenBank/DDBJ databases">
        <authorList>
            <consortium name="Pathogen Informatics"/>
            <person name="Doyle S."/>
        </authorList>
    </citation>
    <scope>NUCLEOTIDE SEQUENCE [LARGE SCALE GENOMIC DNA]</scope>
    <source>
        <strain evidence="14 16">NCTC11327</strain>
    </source>
</reference>
<evidence type="ECO:0000259" key="12">
    <source>
        <dbReference type="Pfam" id="PF12693"/>
    </source>
</evidence>
<dbReference type="AlphaFoldDB" id="A0AAX2LJ54"/>
<keyword evidence="4" id="KW-1003">Cell membrane</keyword>
<sequence>MSEFLTVRLSSQQDATIPWLVWSPQQQAVIASGEVAGLDQLEELTPYAAQRSTLLLLAASDVVLTQVDIPSGASRQLESMLPYLVEDEIAQDVDELHFSVLNKSGGVASVAGVDRQWLQSCLDTLKALQFDVKRVLPDVLALPQAEGMAAVQLGDEWLVRKGEFSGLSVEAQWLPLFSQSDWVRDGDAWLPLTAYTPLPELTLAEGQDWRSEPSELVMQVLTQEALRSKMTLLTGEFTPKSSWSKYWLVWRKAAIAAGLLLVVSMGYRLVEAYQYETTAQTYRAESERIFRVIFPDKQRIPTVSYLKRQMSDELAMLSGGSSGEHVLGWLSKLPDTLRSISALQVQSLRFDGDRGEVRLEATSKDFQTFEQARVKFEENFAVEQGQLSKNGELVVGSYVLKRK</sequence>
<name>A0AAX2LJ54_VIBFL</name>
<dbReference type="Proteomes" id="UP000254626">
    <property type="component" value="Unassembled WGS sequence"/>
</dbReference>
<comment type="function">
    <text evidence="10">Inner membrane component of the type II secretion system required for the energy-dependent secretion of extracellular factors such as proteases and toxins from the periplasm.</text>
</comment>
<gene>
    <name evidence="14" type="primary">epsL</name>
    <name evidence="13" type="synonym">gspL</name>
    <name evidence="13" type="ORF">AL536_21310</name>
    <name evidence="14" type="ORF">NCTC11327_00034</name>
</gene>
<dbReference type="GO" id="GO:0009276">
    <property type="term" value="C:Gram-negative-bacterium-type cell wall"/>
    <property type="evidence" value="ECO:0007669"/>
    <property type="project" value="InterPro"/>
</dbReference>